<dbReference type="Gene3D" id="3.30.300.30">
    <property type="match status" value="1"/>
</dbReference>
<feature type="domain" description="AMP-dependent synthetase/ligase" evidence="2">
    <location>
        <begin position="25"/>
        <end position="247"/>
    </location>
</feature>
<dbReference type="PANTHER" id="PTHR43201:SF32">
    <property type="entry name" value="2-SUCCINYLBENZOATE--COA LIGASE, CHLOROPLASTIC_PEROXISOMAL"/>
    <property type="match status" value="1"/>
</dbReference>
<dbReference type="PROSITE" id="PS00455">
    <property type="entry name" value="AMP_BINDING"/>
    <property type="match status" value="1"/>
</dbReference>
<accession>A0ABQ2MLK4</accession>
<feature type="region of interest" description="Disordered" evidence="1">
    <location>
        <begin position="379"/>
        <end position="440"/>
    </location>
</feature>
<feature type="domain" description="AMP-binding enzyme C-terminal" evidence="3">
    <location>
        <begin position="297"/>
        <end position="372"/>
    </location>
</feature>
<name>A0ABQ2MLK4_9ACTN</name>
<proteinExistence type="predicted"/>
<evidence type="ECO:0000259" key="3">
    <source>
        <dbReference type="Pfam" id="PF13193"/>
    </source>
</evidence>
<dbReference type="InterPro" id="IPR045851">
    <property type="entry name" value="AMP-bd_C_sf"/>
</dbReference>
<dbReference type="InterPro" id="IPR000873">
    <property type="entry name" value="AMP-dep_synth/lig_dom"/>
</dbReference>
<dbReference type="Pfam" id="PF00501">
    <property type="entry name" value="AMP-binding"/>
    <property type="match status" value="1"/>
</dbReference>
<dbReference type="Gene3D" id="3.40.50.12780">
    <property type="entry name" value="N-terminal domain of ligase-like"/>
    <property type="match status" value="1"/>
</dbReference>
<dbReference type="InterPro" id="IPR020845">
    <property type="entry name" value="AMP-binding_CS"/>
</dbReference>
<dbReference type="PANTHER" id="PTHR43201">
    <property type="entry name" value="ACYL-COA SYNTHETASE"/>
    <property type="match status" value="1"/>
</dbReference>
<dbReference type="InterPro" id="IPR025110">
    <property type="entry name" value="AMP-bd_C"/>
</dbReference>
<dbReference type="EMBL" id="BMNG01000015">
    <property type="protein sequence ID" value="GGO54112.1"/>
    <property type="molecule type" value="Genomic_DNA"/>
</dbReference>
<comment type="caution">
    <text evidence="4">The sequence shown here is derived from an EMBL/GenBank/DDBJ whole genome shotgun (WGS) entry which is preliminary data.</text>
</comment>
<feature type="compositionally biased region" description="Low complexity" evidence="1">
    <location>
        <begin position="419"/>
        <end position="428"/>
    </location>
</feature>
<dbReference type="SUPFAM" id="SSF56801">
    <property type="entry name" value="Acetyl-CoA synthetase-like"/>
    <property type="match status" value="1"/>
</dbReference>
<reference evidence="5" key="1">
    <citation type="journal article" date="2019" name="Int. J. Syst. Evol. Microbiol.">
        <title>The Global Catalogue of Microorganisms (GCM) 10K type strain sequencing project: providing services to taxonomists for standard genome sequencing and annotation.</title>
        <authorList>
            <consortium name="The Broad Institute Genomics Platform"/>
            <consortium name="The Broad Institute Genome Sequencing Center for Infectious Disease"/>
            <person name="Wu L."/>
            <person name="Ma J."/>
        </authorList>
    </citation>
    <scope>NUCLEOTIDE SEQUENCE [LARGE SCALE GENOMIC DNA]</scope>
    <source>
        <strain evidence="5">CGMCC 4.7349</strain>
    </source>
</reference>
<evidence type="ECO:0000259" key="2">
    <source>
        <dbReference type="Pfam" id="PF00501"/>
    </source>
</evidence>
<protein>
    <submittedName>
        <fullName evidence="4">Uncharacterized protein</fullName>
    </submittedName>
</protein>
<keyword evidence="5" id="KW-1185">Reference proteome</keyword>
<evidence type="ECO:0000313" key="4">
    <source>
        <dbReference type="EMBL" id="GGO54112.1"/>
    </source>
</evidence>
<sequence length="440" mass="46444">MVHCGEQAPPQGTLSYEELLADAEPVEDGRHGGDTLAGIFYTGGTTGFPKGAMLSHANMIISALGGQAGSPAAAPGSTTLHAAPMFHLAALACWNAQLLVGGSHVFIPAFEPLAALRAIERHHATVAMLPPVLIQMLVDHPDRDSYDLSGFRPFTYGGSPMPEALLKRAMAAFPAAGFTQAYGMTEVAPLATLLTPADHVEGTRLRSAGRAAPHTEIKIVGPDGAALPRGEVGEVVIRGGHVMSGYLDDPAETHKVLREGWYHTGDGAYMDEAGYVFIVDRLKDMIVTGGENVYSAEVENALAQHPAVAAGAVIGVPDDAYGERVHAIVILKPGTTATAGELREHCKTLIAGYKAPRTTEFVTELPLSPAGKILKHELRKPHWEDKPLRQLTPLASPGPRAPPDPPRPCTETHRPHPAVPQTAAPPGAAGYGGWDSNLKR</sequence>
<organism evidence="4 5">
    <name type="scientific">Streptomyces lasiicapitis</name>
    <dbReference type="NCBI Taxonomy" id="1923961"/>
    <lineage>
        <taxon>Bacteria</taxon>
        <taxon>Bacillati</taxon>
        <taxon>Actinomycetota</taxon>
        <taxon>Actinomycetes</taxon>
        <taxon>Kitasatosporales</taxon>
        <taxon>Streptomycetaceae</taxon>
        <taxon>Streptomyces</taxon>
    </lineage>
</organism>
<dbReference type="InterPro" id="IPR042099">
    <property type="entry name" value="ANL_N_sf"/>
</dbReference>
<feature type="compositionally biased region" description="Basic and acidic residues" evidence="1">
    <location>
        <begin position="379"/>
        <end position="388"/>
    </location>
</feature>
<evidence type="ECO:0000256" key="1">
    <source>
        <dbReference type="SAM" id="MobiDB-lite"/>
    </source>
</evidence>
<evidence type="ECO:0000313" key="5">
    <source>
        <dbReference type="Proteomes" id="UP000656881"/>
    </source>
</evidence>
<feature type="compositionally biased region" description="Pro residues" evidence="1">
    <location>
        <begin position="399"/>
        <end position="408"/>
    </location>
</feature>
<dbReference type="Proteomes" id="UP000656881">
    <property type="component" value="Unassembled WGS sequence"/>
</dbReference>
<dbReference type="Pfam" id="PF13193">
    <property type="entry name" value="AMP-binding_C"/>
    <property type="match status" value="1"/>
</dbReference>
<gene>
    <name evidence="4" type="ORF">GCM10012286_63110</name>
</gene>